<protein>
    <submittedName>
        <fullName evidence="2">Prepilin-type N-terminal cleavage/methylation domain-containing protein</fullName>
    </submittedName>
</protein>
<proteinExistence type="predicted"/>
<dbReference type="InterPro" id="IPR012902">
    <property type="entry name" value="N_methyl_site"/>
</dbReference>
<name>A0A955KYK7_9BACT</name>
<accession>A0A955KYK7</accession>
<evidence type="ECO:0000313" key="3">
    <source>
        <dbReference type="Proteomes" id="UP000760819"/>
    </source>
</evidence>
<dbReference type="AlphaFoldDB" id="A0A955KYK7"/>
<dbReference type="Proteomes" id="UP000760819">
    <property type="component" value="Unassembled WGS sequence"/>
</dbReference>
<gene>
    <name evidence="2" type="ORF">KC640_00355</name>
</gene>
<keyword evidence="1" id="KW-0472">Membrane</keyword>
<evidence type="ECO:0000256" key="1">
    <source>
        <dbReference type="SAM" id="Phobius"/>
    </source>
</evidence>
<dbReference type="EMBL" id="JAGQLI010000020">
    <property type="protein sequence ID" value="MCA9378857.1"/>
    <property type="molecule type" value="Genomic_DNA"/>
</dbReference>
<dbReference type="Pfam" id="PF07963">
    <property type="entry name" value="N_methyl"/>
    <property type="match status" value="1"/>
</dbReference>
<organism evidence="2 3">
    <name type="scientific">Candidatus Dojkabacteria bacterium</name>
    <dbReference type="NCBI Taxonomy" id="2099670"/>
    <lineage>
        <taxon>Bacteria</taxon>
        <taxon>Candidatus Dojkabacteria</taxon>
    </lineage>
</organism>
<feature type="transmembrane region" description="Helical" evidence="1">
    <location>
        <begin position="17"/>
        <end position="39"/>
    </location>
</feature>
<keyword evidence="1" id="KW-0812">Transmembrane</keyword>
<evidence type="ECO:0000313" key="2">
    <source>
        <dbReference type="EMBL" id="MCA9378857.1"/>
    </source>
</evidence>
<keyword evidence="1" id="KW-1133">Transmembrane helix</keyword>
<sequence length="167" mass="17897">MDNNSYNKQKANTLVEVILYMAITAILAIAITSFLSALLSSRSRFETVQAVDNEAVAILEVVNVYLRNATTITALGSGSSANFITFDSKVASANPVTISVSGNTLQLREGAAGPFINLNSSNTSISAVLFTNVSQNDLLMPSIRLSFSLTSDGGDYTQNYYETVNTY</sequence>
<reference evidence="2" key="1">
    <citation type="submission" date="2020-04" db="EMBL/GenBank/DDBJ databases">
        <authorList>
            <person name="Zhang T."/>
        </authorList>
    </citation>
    <scope>NUCLEOTIDE SEQUENCE</scope>
    <source>
        <strain evidence="2">HKST-UBA12</strain>
    </source>
</reference>
<comment type="caution">
    <text evidence="2">The sequence shown here is derived from an EMBL/GenBank/DDBJ whole genome shotgun (WGS) entry which is preliminary data.</text>
</comment>
<reference evidence="2" key="2">
    <citation type="journal article" date="2021" name="Microbiome">
        <title>Successional dynamics and alternative stable states in a saline activated sludge microbial community over 9 years.</title>
        <authorList>
            <person name="Wang Y."/>
            <person name="Ye J."/>
            <person name="Ju F."/>
            <person name="Liu L."/>
            <person name="Boyd J.A."/>
            <person name="Deng Y."/>
            <person name="Parks D.H."/>
            <person name="Jiang X."/>
            <person name="Yin X."/>
            <person name="Woodcroft B.J."/>
            <person name="Tyson G.W."/>
            <person name="Hugenholtz P."/>
            <person name="Polz M.F."/>
            <person name="Zhang T."/>
        </authorList>
    </citation>
    <scope>NUCLEOTIDE SEQUENCE</scope>
    <source>
        <strain evidence="2">HKST-UBA12</strain>
    </source>
</reference>